<evidence type="ECO:0000256" key="3">
    <source>
        <dbReference type="ARBA" id="ARBA00022771"/>
    </source>
</evidence>
<accession>A0A177AYT6</accession>
<evidence type="ECO:0000313" key="7">
    <source>
        <dbReference type="EMBL" id="OAF66344.1"/>
    </source>
</evidence>
<dbReference type="GO" id="GO:0000978">
    <property type="term" value="F:RNA polymerase II cis-regulatory region sequence-specific DNA binding"/>
    <property type="evidence" value="ECO:0007669"/>
    <property type="project" value="TreeGrafter"/>
</dbReference>
<dbReference type="GO" id="GO:0000981">
    <property type="term" value="F:DNA-binding transcription factor activity, RNA polymerase II-specific"/>
    <property type="evidence" value="ECO:0007669"/>
    <property type="project" value="TreeGrafter"/>
</dbReference>
<keyword evidence="4" id="KW-0862">Zinc</keyword>
<name>A0A177AYT6_9BILA</name>
<organism evidence="7 8">
    <name type="scientific">Intoshia linei</name>
    <dbReference type="NCBI Taxonomy" id="1819745"/>
    <lineage>
        <taxon>Eukaryota</taxon>
        <taxon>Metazoa</taxon>
        <taxon>Spiralia</taxon>
        <taxon>Lophotrochozoa</taxon>
        <taxon>Mesozoa</taxon>
        <taxon>Orthonectida</taxon>
        <taxon>Rhopaluridae</taxon>
        <taxon>Intoshia</taxon>
    </lineage>
</organism>
<gene>
    <name evidence="7" type="ORF">A3Q56_05934</name>
</gene>
<dbReference type="InterPro" id="IPR036236">
    <property type="entry name" value="Znf_C2H2_sf"/>
</dbReference>
<dbReference type="InterPro" id="IPR013087">
    <property type="entry name" value="Znf_C2H2_type"/>
</dbReference>
<evidence type="ECO:0000259" key="6">
    <source>
        <dbReference type="PROSITE" id="PS50157"/>
    </source>
</evidence>
<proteinExistence type="predicted"/>
<protein>
    <recommendedName>
        <fullName evidence="6">C2H2-type domain-containing protein</fullName>
    </recommendedName>
</protein>
<reference evidence="7 8" key="1">
    <citation type="submission" date="2016-04" db="EMBL/GenBank/DDBJ databases">
        <title>The genome of Intoshia linei affirms orthonectids as highly simplified spiralians.</title>
        <authorList>
            <person name="Mikhailov K.V."/>
            <person name="Slusarev G.S."/>
            <person name="Nikitin M.A."/>
            <person name="Logacheva M.D."/>
            <person name="Penin A."/>
            <person name="Aleoshin V."/>
            <person name="Panchin Y.V."/>
        </authorList>
    </citation>
    <scope>NUCLEOTIDE SEQUENCE [LARGE SCALE GENOMIC DNA]</scope>
    <source>
        <strain evidence="7">Intl2013</strain>
        <tissue evidence="7">Whole animal</tissue>
    </source>
</reference>
<dbReference type="PANTHER" id="PTHR19818:SF139">
    <property type="entry name" value="PAIR-RULE PROTEIN ODD-PAIRED"/>
    <property type="match status" value="1"/>
</dbReference>
<comment type="caution">
    <text evidence="7">The sequence shown here is derived from an EMBL/GenBank/DDBJ whole genome shotgun (WGS) entry which is preliminary data.</text>
</comment>
<dbReference type="EMBL" id="LWCA01000960">
    <property type="protein sequence ID" value="OAF66344.1"/>
    <property type="molecule type" value="Genomic_DNA"/>
</dbReference>
<dbReference type="Gene3D" id="3.30.160.60">
    <property type="entry name" value="Classic Zinc Finger"/>
    <property type="match status" value="2"/>
</dbReference>
<feature type="domain" description="C2H2-type" evidence="6">
    <location>
        <begin position="191"/>
        <end position="219"/>
    </location>
</feature>
<dbReference type="GO" id="GO:0005634">
    <property type="term" value="C:nucleus"/>
    <property type="evidence" value="ECO:0007669"/>
    <property type="project" value="UniProtKB-ARBA"/>
</dbReference>
<keyword evidence="8" id="KW-1185">Reference proteome</keyword>
<evidence type="ECO:0000256" key="4">
    <source>
        <dbReference type="ARBA" id="ARBA00022833"/>
    </source>
</evidence>
<evidence type="ECO:0000313" key="8">
    <source>
        <dbReference type="Proteomes" id="UP000078046"/>
    </source>
</evidence>
<dbReference type="PANTHER" id="PTHR19818">
    <property type="entry name" value="ZINC FINGER PROTEIN ZIC AND GLI"/>
    <property type="match status" value="1"/>
</dbReference>
<dbReference type="GO" id="GO:0008270">
    <property type="term" value="F:zinc ion binding"/>
    <property type="evidence" value="ECO:0007669"/>
    <property type="project" value="UniProtKB-KW"/>
</dbReference>
<keyword evidence="1" id="KW-0479">Metal-binding</keyword>
<evidence type="ECO:0000256" key="1">
    <source>
        <dbReference type="ARBA" id="ARBA00022723"/>
    </source>
</evidence>
<keyword evidence="2" id="KW-0677">Repeat</keyword>
<dbReference type="InterPro" id="IPR050329">
    <property type="entry name" value="GLI_C2H2-zinc-finger"/>
</dbReference>
<keyword evidence="3 5" id="KW-0863">Zinc-finger</keyword>
<evidence type="ECO:0000256" key="2">
    <source>
        <dbReference type="ARBA" id="ARBA00022737"/>
    </source>
</evidence>
<dbReference type="AlphaFoldDB" id="A0A177AYT6"/>
<dbReference type="PROSITE" id="PS50157">
    <property type="entry name" value="ZINC_FINGER_C2H2_2"/>
    <property type="match status" value="1"/>
</dbReference>
<dbReference type="PROSITE" id="PS00028">
    <property type="entry name" value="ZINC_FINGER_C2H2_1"/>
    <property type="match status" value="2"/>
</dbReference>
<dbReference type="Proteomes" id="UP000078046">
    <property type="component" value="Unassembled WGS sequence"/>
</dbReference>
<sequence>MVMCCIIENGRECPKQFKTLFEIYTHFRSKHSKKNDIDRKKCNWKNCCDKIKKGLYESHMIFHLYHNYLKCKGQTYLSNKTILNSKICKNNNIYRVANVNRWYHCEWLNCTNIFGNIIDFVDHVNKYHANNCHSAFCLWNGCNSKKKMNVYKHINTHTNYKLVACPYCGYMFATNQRLESHLSSIDAIKTFNCDMCYKFYSTYQHLIRHKKLKHSDKRIFACNKTYLNTTKYLKYESIQ</sequence>
<dbReference type="GO" id="GO:0045944">
    <property type="term" value="P:positive regulation of transcription by RNA polymerase II"/>
    <property type="evidence" value="ECO:0007669"/>
    <property type="project" value="UniProtKB-ARBA"/>
</dbReference>
<dbReference type="OrthoDB" id="10039931at2759"/>
<evidence type="ECO:0000256" key="5">
    <source>
        <dbReference type="PROSITE-ProRule" id="PRU00042"/>
    </source>
</evidence>
<dbReference type="SUPFAM" id="SSF57667">
    <property type="entry name" value="beta-beta-alpha zinc fingers"/>
    <property type="match status" value="2"/>
</dbReference>
<dbReference type="SMART" id="SM00355">
    <property type="entry name" value="ZnF_C2H2"/>
    <property type="match status" value="5"/>
</dbReference>